<reference evidence="9" key="1">
    <citation type="submission" date="2013-01" db="EMBL/GenBank/DDBJ databases">
        <title>Draft Genome Sequence of a Mulberry Tree, Morus notabilis C.K. Schneid.</title>
        <authorList>
            <person name="He N."/>
            <person name="Zhao S."/>
        </authorList>
    </citation>
    <scope>NUCLEOTIDE SEQUENCE</scope>
</reference>
<keyword evidence="4" id="KW-0479">Metal-binding</keyword>
<keyword evidence="7" id="KW-0503">Monooxygenase</keyword>
<evidence type="ECO:0000313" key="8">
    <source>
        <dbReference type="EMBL" id="EXB38965.1"/>
    </source>
</evidence>
<dbReference type="GO" id="GO:0004497">
    <property type="term" value="F:monooxygenase activity"/>
    <property type="evidence" value="ECO:0007669"/>
    <property type="project" value="UniProtKB-KW"/>
</dbReference>
<evidence type="ECO:0000256" key="4">
    <source>
        <dbReference type="ARBA" id="ARBA00022723"/>
    </source>
</evidence>
<keyword evidence="9" id="KW-1185">Reference proteome</keyword>
<keyword evidence="3" id="KW-0349">Heme</keyword>
<organism evidence="8 9">
    <name type="scientific">Morus notabilis</name>
    <dbReference type="NCBI Taxonomy" id="981085"/>
    <lineage>
        <taxon>Eukaryota</taxon>
        <taxon>Viridiplantae</taxon>
        <taxon>Streptophyta</taxon>
        <taxon>Embryophyta</taxon>
        <taxon>Tracheophyta</taxon>
        <taxon>Spermatophyta</taxon>
        <taxon>Magnoliopsida</taxon>
        <taxon>eudicotyledons</taxon>
        <taxon>Gunneridae</taxon>
        <taxon>Pentapetalae</taxon>
        <taxon>rosids</taxon>
        <taxon>fabids</taxon>
        <taxon>Rosales</taxon>
        <taxon>Moraceae</taxon>
        <taxon>Moreae</taxon>
        <taxon>Morus</taxon>
    </lineage>
</organism>
<dbReference type="GO" id="GO:0046872">
    <property type="term" value="F:metal ion binding"/>
    <property type="evidence" value="ECO:0007669"/>
    <property type="project" value="UniProtKB-KW"/>
</dbReference>
<evidence type="ECO:0000256" key="2">
    <source>
        <dbReference type="ARBA" id="ARBA00010617"/>
    </source>
</evidence>
<name>W9QK18_9ROSA</name>
<comment type="similarity">
    <text evidence="2">Belongs to the cytochrome P450 family.</text>
</comment>
<dbReference type="PANTHER" id="PTHR47944:SF5">
    <property type="entry name" value="CYTOCHROME P450 71A1-LIKE"/>
    <property type="match status" value="1"/>
</dbReference>
<comment type="cofactor">
    <cofactor evidence="1">
        <name>heme</name>
        <dbReference type="ChEBI" id="CHEBI:30413"/>
    </cofactor>
</comment>
<protein>
    <submittedName>
        <fullName evidence="8">Uncharacterized protein</fullName>
    </submittedName>
</protein>
<evidence type="ECO:0000313" key="9">
    <source>
        <dbReference type="Proteomes" id="UP000030645"/>
    </source>
</evidence>
<gene>
    <name evidence="8" type="ORF">L484_027401</name>
</gene>
<evidence type="ECO:0000256" key="3">
    <source>
        <dbReference type="ARBA" id="ARBA00022617"/>
    </source>
</evidence>
<evidence type="ECO:0000256" key="6">
    <source>
        <dbReference type="ARBA" id="ARBA00023004"/>
    </source>
</evidence>
<dbReference type="PANTHER" id="PTHR47944">
    <property type="entry name" value="CYTOCHROME P450 98A9"/>
    <property type="match status" value="1"/>
</dbReference>
<dbReference type="EMBL" id="KE343704">
    <property type="protein sequence ID" value="EXB38965.1"/>
    <property type="molecule type" value="Genomic_DNA"/>
</dbReference>
<dbReference type="AlphaFoldDB" id="W9QK18"/>
<dbReference type="STRING" id="981085.W9QK18"/>
<accession>W9QK18</accession>
<sequence length="73" mass="7792">MQLKFGSVPVVVASYAEMAKLFLKTHDQIFASRPQLAAESTPLITIPTSLGLLMDPIGVPIVGFQIEFGCGTV</sequence>
<keyword evidence="6" id="KW-0408">Iron</keyword>
<keyword evidence="5" id="KW-0560">Oxidoreductase</keyword>
<evidence type="ECO:0000256" key="7">
    <source>
        <dbReference type="ARBA" id="ARBA00023033"/>
    </source>
</evidence>
<dbReference type="Proteomes" id="UP000030645">
    <property type="component" value="Unassembled WGS sequence"/>
</dbReference>
<evidence type="ECO:0000256" key="1">
    <source>
        <dbReference type="ARBA" id="ARBA00001971"/>
    </source>
</evidence>
<proteinExistence type="inferred from homology"/>
<evidence type="ECO:0000256" key="5">
    <source>
        <dbReference type="ARBA" id="ARBA00023002"/>
    </source>
</evidence>